<dbReference type="GeneID" id="9042648"/>
<evidence type="ECO:0000256" key="1">
    <source>
        <dbReference type="SAM" id="SignalP"/>
    </source>
</evidence>
<dbReference type="OrthoDB" id="406658at2759"/>
<evidence type="ECO:0000313" key="3">
    <source>
        <dbReference type="Proteomes" id="UP000007800"/>
    </source>
</evidence>
<keyword evidence="1" id="KW-0732">Signal</keyword>
<name>C5LCJ0_PERM5</name>
<dbReference type="OMA" id="CAASSWK"/>
<proteinExistence type="predicted"/>
<dbReference type="InParanoid" id="C5LCJ0"/>
<sequence>MQTVCVFVILLSTIVYQVDAGSALIIAEKMLGTDDGYCQRACEERPGCIFSYCGDDNKCHSVGTADNSEVVSCGATSTSFDSCTSACESVPDCAASSWKSFCKSWLDIPVCFGLVQNSNGVCYEATPGCTGTAYVCP</sequence>
<reference evidence="2 3" key="1">
    <citation type="submission" date="2008-07" db="EMBL/GenBank/DDBJ databases">
        <authorList>
            <person name="El-Sayed N."/>
            <person name="Caler E."/>
            <person name="Inman J."/>
            <person name="Amedeo P."/>
            <person name="Hass B."/>
            <person name="Wortman J."/>
        </authorList>
    </citation>
    <scope>NUCLEOTIDE SEQUENCE [LARGE SCALE GENOMIC DNA]</scope>
    <source>
        <strain evidence="3">ATCC 50983 / TXsc</strain>
    </source>
</reference>
<dbReference type="AlphaFoldDB" id="C5LCJ0"/>
<evidence type="ECO:0000313" key="2">
    <source>
        <dbReference type="EMBL" id="EER05673.1"/>
    </source>
</evidence>
<organism evidence="3">
    <name type="scientific">Perkinsus marinus (strain ATCC 50983 / TXsc)</name>
    <dbReference type="NCBI Taxonomy" id="423536"/>
    <lineage>
        <taxon>Eukaryota</taxon>
        <taxon>Sar</taxon>
        <taxon>Alveolata</taxon>
        <taxon>Perkinsozoa</taxon>
        <taxon>Perkinsea</taxon>
        <taxon>Perkinsida</taxon>
        <taxon>Perkinsidae</taxon>
        <taxon>Perkinsus</taxon>
    </lineage>
</organism>
<dbReference type="RefSeq" id="XP_002773857.1">
    <property type="nucleotide sequence ID" value="XM_002773811.1"/>
</dbReference>
<accession>C5LCJ0</accession>
<dbReference type="EMBL" id="GG680918">
    <property type="protein sequence ID" value="EER05673.1"/>
    <property type="molecule type" value="Genomic_DNA"/>
</dbReference>
<feature type="chain" id="PRO_5002954418" evidence="1">
    <location>
        <begin position="21"/>
        <end position="137"/>
    </location>
</feature>
<protein>
    <submittedName>
        <fullName evidence="2">Uncharacterized protein</fullName>
    </submittedName>
</protein>
<dbReference type="Proteomes" id="UP000007800">
    <property type="component" value="Unassembled WGS sequence"/>
</dbReference>
<feature type="signal peptide" evidence="1">
    <location>
        <begin position="1"/>
        <end position="20"/>
    </location>
</feature>
<gene>
    <name evidence="2" type="ORF">Pmar_PMAR011719</name>
</gene>
<keyword evidence="3" id="KW-1185">Reference proteome</keyword>